<dbReference type="Pfam" id="PF00534">
    <property type="entry name" value="Glycos_transf_1"/>
    <property type="match status" value="1"/>
</dbReference>
<proteinExistence type="predicted"/>
<dbReference type="SUPFAM" id="SSF53756">
    <property type="entry name" value="UDP-Glycosyltransferase/glycogen phosphorylase"/>
    <property type="match status" value="1"/>
</dbReference>
<dbReference type="InterPro" id="IPR001296">
    <property type="entry name" value="Glyco_trans_1"/>
</dbReference>
<gene>
    <name evidence="2" type="ORF">FVR03_10090</name>
</gene>
<organism evidence="2 3">
    <name type="scientific">Pontibacter qinzhouensis</name>
    <dbReference type="NCBI Taxonomy" id="2603253"/>
    <lineage>
        <taxon>Bacteria</taxon>
        <taxon>Pseudomonadati</taxon>
        <taxon>Bacteroidota</taxon>
        <taxon>Cytophagia</taxon>
        <taxon>Cytophagales</taxon>
        <taxon>Hymenobacteraceae</taxon>
        <taxon>Pontibacter</taxon>
    </lineage>
</organism>
<dbReference type="OrthoDB" id="199095at2"/>
<keyword evidence="2" id="KW-0808">Transferase</keyword>
<reference evidence="2 3" key="1">
    <citation type="submission" date="2019-08" db="EMBL/GenBank/DDBJ databases">
        <authorList>
            <person name="Shi S."/>
        </authorList>
    </citation>
    <scope>NUCLEOTIDE SEQUENCE [LARGE SCALE GENOMIC DNA]</scope>
    <source>
        <strain evidence="2 3">GY10130</strain>
    </source>
</reference>
<dbReference type="GO" id="GO:0016757">
    <property type="term" value="F:glycosyltransferase activity"/>
    <property type="evidence" value="ECO:0007669"/>
    <property type="project" value="InterPro"/>
</dbReference>
<dbReference type="AlphaFoldDB" id="A0A5C8K942"/>
<evidence type="ECO:0000313" key="2">
    <source>
        <dbReference type="EMBL" id="TXK46960.1"/>
    </source>
</evidence>
<protein>
    <submittedName>
        <fullName evidence="2">Glycosyltransferase family 4 protein</fullName>
    </submittedName>
</protein>
<accession>A0A5C8K942</accession>
<dbReference type="Proteomes" id="UP000321926">
    <property type="component" value="Unassembled WGS sequence"/>
</dbReference>
<comment type="caution">
    <text evidence="2">The sequence shown here is derived from an EMBL/GenBank/DDBJ whole genome shotgun (WGS) entry which is preliminary data.</text>
</comment>
<dbReference type="RefSeq" id="WP_147921624.1">
    <property type="nucleotide sequence ID" value="NZ_VRTY01000031.1"/>
</dbReference>
<dbReference type="EMBL" id="VRTY01000031">
    <property type="protein sequence ID" value="TXK46960.1"/>
    <property type="molecule type" value="Genomic_DNA"/>
</dbReference>
<keyword evidence="3" id="KW-1185">Reference proteome</keyword>
<sequence length="409" mass="47102">MLEYKKSRIRDKVKHSFKLITNALRGSHYFKPYIGFKKYNLIIYDDIFPSEKSLFRFIEFNYYISAFKNTKVLSTGSALRFLEGTESFNSIRNEFLLKRKDAKVYFYKGLVNFNTQLLYCVFLSNAYRIIDLVDYYKIPFVFTLYPGGGFRLHNEQSDIKLKRILESPNLKKVIVTQRITLDYLLAKGVCSKDKISYIFGVVGDVESKTNHLPKQRLGSEKHTFDICFVAAKYTPLGIDKGYDTFIAVAKKLVKISSIFHFHVVGGFNSDDIDISEISNNITFYGFQNINFLNTFFKSKDLILSPNIPFQLADGAFDGFPLGTCIEASLNGVAIMACDELNQNDGYINEEEIIIIKPHVSEIVNKILIYKDNYSKLLAISEGGRKKTLELYSHDKQLNTRYTILKEFIK</sequence>
<dbReference type="Gene3D" id="3.40.50.2000">
    <property type="entry name" value="Glycogen Phosphorylase B"/>
    <property type="match status" value="1"/>
</dbReference>
<evidence type="ECO:0000259" key="1">
    <source>
        <dbReference type="Pfam" id="PF00534"/>
    </source>
</evidence>
<evidence type="ECO:0000313" key="3">
    <source>
        <dbReference type="Proteomes" id="UP000321926"/>
    </source>
</evidence>
<feature type="domain" description="Glycosyl transferase family 1" evidence="1">
    <location>
        <begin position="236"/>
        <end position="385"/>
    </location>
</feature>
<name>A0A5C8K942_9BACT</name>